<reference evidence="1 2" key="1">
    <citation type="submission" date="2023-01" db="EMBL/GenBank/DDBJ databases">
        <title>Draft genome sequence of Nocardiopsis sp. RSe5-2 isolated from halophytes.</title>
        <authorList>
            <person name="Duangmal K."/>
            <person name="Chantavorakit T."/>
        </authorList>
    </citation>
    <scope>NUCLEOTIDE SEQUENCE [LARGE SCALE GENOMIC DNA]</scope>
    <source>
        <strain evidence="1 2">RSe5-2</strain>
    </source>
</reference>
<accession>A0ABT4TXH7</accession>
<keyword evidence="1" id="KW-0540">Nuclease</keyword>
<dbReference type="InterPro" id="IPR019066">
    <property type="entry name" value="Restrct_endonuc_II_SacI"/>
</dbReference>
<name>A0ABT4TXH7_9ACTN</name>
<comment type="caution">
    <text evidence="1">The sequence shown here is derived from an EMBL/GenBank/DDBJ whole genome shotgun (WGS) entry which is preliminary data.</text>
</comment>
<dbReference type="RefSeq" id="WP_270683304.1">
    <property type="nucleotide sequence ID" value="NZ_JAQFWQ010000003.1"/>
</dbReference>
<keyword evidence="1" id="KW-0378">Hydrolase</keyword>
<protein>
    <submittedName>
        <fullName evidence="1">Restriction endonuclease, SacI family</fullName>
        <ecNumber evidence="1">3.1.21.-</ecNumber>
    </submittedName>
</protein>
<evidence type="ECO:0000313" key="1">
    <source>
        <dbReference type="EMBL" id="MDA2809398.1"/>
    </source>
</evidence>
<sequence>MGVRIDKAKAQLVLEDAYRASGGNSALPVEWEELARYLREQDSPKTYTAALTTALLARACNEEVDPLSIKEKYSSRSFSLRTLCHTVVVPYSVELGFDIGATGREPINNQPFFRYDHYDQIERIQGRARPYFERLRRALLDVDLDEYSEERAFESLAAVIKICREYNKSERLDILPEASSEVQIIRLAQEFVTTGPEVPKKLQACVAAALDIVCENVISRRLNDPSRDVPGDVQAVSGKKPFLAVEVRGKAVSKSELEQFVRSARQSGIPRACLVVDSPFHESLPPVYVSELEAKYDCLVEVEESVSSFLRSTFFYPDCLPLVLKQFPVRMLRRMEEIEVQAPVIDSWISELKLGK</sequence>
<gene>
    <name evidence="1" type="ORF">O4J56_02000</name>
</gene>
<evidence type="ECO:0000313" key="2">
    <source>
        <dbReference type="Proteomes" id="UP001527866"/>
    </source>
</evidence>
<dbReference type="GO" id="GO:0004519">
    <property type="term" value="F:endonuclease activity"/>
    <property type="evidence" value="ECO:0007669"/>
    <property type="project" value="UniProtKB-KW"/>
</dbReference>
<dbReference type="EC" id="3.1.21.-" evidence="1"/>
<organism evidence="1 2">
    <name type="scientific">Nocardiopsis endophytica</name>
    <dbReference type="NCBI Taxonomy" id="3018445"/>
    <lineage>
        <taxon>Bacteria</taxon>
        <taxon>Bacillati</taxon>
        <taxon>Actinomycetota</taxon>
        <taxon>Actinomycetes</taxon>
        <taxon>Streptosporangiales</taxon>
        <taxon>Nocardiopsidaceae</taxon>
        <taxon>Nocardiopsis</taxon>
    </lineage>
</organism>
<dbReference type="GO" id="GO:0016787">
    <property type="term" value="F:hydrolase activity"/>
    <property type="evidence" value="ECO:0007669"/>
    <property type="project" value="UniProtKB-KW"/>
</dbReference>
<keyword evidence="2" id="KW-1185">Reference proteome</keyword>
<dbReference type="Pfam" id="PF09566">
    <property type="entry name" value="RE_SacI"/>
    <property type="match status" value="1"/>
</dbReference>
<dbReference type="Proteomes" id="UP001527866">
    <property type="component" value="Unassembled WGS sequence"/>
</dbReference>
<dbReference type="EMBL" id="JAQFWQ010000003">
    <property type="protein sequence ID" value="MDA2809398.1"/>
    <property type="molecule type" value="Genomic_DNA"/>
</dbReference>
<keyword evidence="1" id="KW-0255">Endonuclease</keyword>
<proteinExistence type="predicted"/>